<comment type="caution">
    <text evidence="1">The sequence shown here is derived from an EMBL/GenBank/DDBJ whole genome shotgun (WGS) entry which is preliminary data.</text>
</comment>
<sequence>MHGVPNSSNVNDVHFYLFSKTYQSKISDYNFEKKCRSIDSASLPPCKAELYQHLLQVRYVTKFLKSAPLKTSSSLSPLASGCIINDDKYDFVWFAGEQFPSSVADIIIKTKVLFMI</sequence>
<evidence type="ECO:0000313" key="1">
    <source>
        <dbReference type="EMBL" id="GFY55180.1"/>
    </source>
</evidence>
<keyword evidence="2" id="KW-1185">Reference proteome</keyword>
<evidence type="ECO:0000313" key="2">
    <source>
        <dbReference type="Proteomes" id="UP000886998"/>
    </source>
</evidence>
<dbReference type="OrthoDB" id="6430887at2759"/>
<reference evidence="1" key="1">
    <citation type="submission" date="2020-08" db="EMBL/GenBank/DDBJ databases">
        <title>Multicomponent nature underlies the extraordinary mechanical properties of spider dragline silk.</title>
        <authorList>
            <person name="Kono N."/>
            <person name="Nakamura H."/>
            <person name="Mori M."/>
            <person name="Yoshida Y."/>
            <person name="Ohtoshi R."/>
            <person name="Malay A.D."/>
            <person name="Moran D.A.P."/>
            <person name="Tomita M."/>
            <person name="Numata K."/>
            <person name="Arakawa K."/>
        </authorList>
    </citation>
    <scope>NUCLEOTIDE SEQUENCE</scope>
</reference>
<proteinExistence type="predicted"/>
<gene>
    <name evidence="1" type="primary">EVAR_99882_1</name>
    <name evidence="1" type="ORF">TNIN_284951</name>
</gene>
<accession>A0A8X6XMB9</accession>
<dbReference type="EMBL" id="BMAV01010236">
    <property type="protein sequence ID" value="GFY55180.1"/>
    <property type="molecule type" value="Genomic_DNA"/>
</dbReference>
<dbReference type="AlphaFoldDB" id="A0A8X6XMB9"/>
<protein>
    <submittedName>
        <fullName evidence="1">Uncharacterized protein</fullName>
    </submittedName>
</protein>
<name>A0A8X6XMB9_9ARAC</name>
<dbReference type="Proteomes" id="UP000886998">
    <property type="component" value="Unassembled WGS sequence"/>
</dbReference>
<organism evidence="1 2">
    <name type="scientific">Trichonephila inaurata madagascariensis</name>
    <dbReference type="NCBI Taxonomy" id="2747483"/>
    <lineage>
        <taxon>Eukaryota</taxon>
        <taxon>Metazoa</taxon>
        <taxon>Ecdysozoa</taxon>
        <taxon>Arthropoda</taxon>
        <taxon>Chelicerata</taxon>
        <taxon>Arachnida</taxon>
        <taxon>Araneae</taxon>
        <taxon>Araneomorphae</taxon>
        <taxon>Entelegynae</taxon>
        <taxon>Araneoidea</taxon>
        <taxon>Nephilidae</taxon>
        <taxon>Trichonephila</taxon>
        <taxon>Trichonephila inaurata</taxon>
    </lineage>
</organism>